<evidence type="ECO:0000313" key="7">
    <source>
        <dbReference type="Proteomes" id="UP000298781"/>
    </source>
</evidence>
<feature type="domain" description="HTH lysR-type" evidence="5">
    <location>
        <begin position="7"/>
        <end position="64"/>
    </location>
</feature>
<keyword evidence="2" id="KW-0805">Transcription regulation</keyword>
<dbReference type="GO" id="GO:0043565">
    <property type="term" value="F:sequence-specific DNA binding"/>
    <property type="evidence" value="ECO:0007669"/>
    <property type="project" value="TreeGrafter"/>
</dbReference>
<reference evidence="6 7" key="1">
    <citation type="submission" date="2019-04" db="EMBL/GenBank/DDBJ databases">
        <title>Phreatobacter aquaticus sp. nov.</title>
        <authorList>
            <person name="Choi A."/>
        </authorList>
    </citation>
    <scope>NUCLEOTIDE SEQUENCE [LARGE SCALE GENOMIC DNA]</scope>
    <source>
        <strain evidence="6 7">KCTC 52518</strain>
    </source>
</reference>
<evidence type="ECO:0000313" key="6">
    <source>
        <dbReference type="EMBL" id="QCI64357.1"/>
    </source>
</evidence>
<keyword evidence="4" id="KW-0804">Transcription</keyword>
<protein>
    <submittedName>
        <fullName evidence="6">LysR family transcriptional regulator</fullName>
    </submittedName>
</protein>
<proteinExistence type="inferred from homology"/>
<dbReference type="InterPro" id="IPR036388">
    <property type="entry name" value="WH-like_DNA-bd_sf"/>
</dbReference>
<evidence type="ECO:0000259" key="5">
    <source>
        <dbReference type="PROSITE" id="PS50931"/>
    </source>
</evidence>
<dbReference type="PANTHER" id="PTHR30537">
    <property type="entry name" value="HTH-TYPE TRANSCRIPTIONAL REGULATOR"/>
    <property type="match status" value="1"/>
</dbReference>
<evidence type="ECO:0000256" key="2">
    <source>
        <dbReference type="ARBA" id="ARBA00023015"/>
    </source>
</evidence>
<dbReference type="AlphaFoldDB" id="A0A4D7B8K0"/>
<keyword evidence="7" id="KW-1185">Reference proteome</keyword>
<dbReference type="EMBL" id="CP039690">
    <property type="protein sequence ID" value="QCI64357.1"/>
    <property type="molecule type" value="Genomic_DNA"/>
</dbReference>
<dbReference type="InterPro" id="IPR000847">
    <property type="entry name" value="LysR_HTH_N"/>
</dbReference>
<gene>
    <name evidence="6" type="ORF">E8M01_09015</name>
</gene>
<dbReference type="Gene3D" id="3.40.190.290">
    <property type="match status" value="1"/>
</dbReference>
<dbReference type="InterPro" id="IPR036390">
    <property type="entry name" value="WH_DNA-bd_sf"/>
</dbReference>
<dbReference type="PROSITE" id="PS50931">
    <property type="entry name" value="HTH_LYSR"/>
    <property type="match status" value="1"/>
</dbReference>
<organism evidence="6 7">
    <name type="scientific">Phreatobacter stygius</name>
    <dbReference type="NCBI Taxonomy" id="1940610"/>
    <lineage>
        <taxon>Bacteria</taxon>
        <taxon>Pseudomonadati</taxon>
        <taxon>Pseudomonadota</taxon>
        <taxon>Alphaproteobacteria</taxon>
        <taxon>Hyphomicrobiales</taxon>
        <taxon>Phreatobacteraceae</taxon>
        <taxon>Phreatobacter</taxon>
    </lineage>
</organism>
<dbReference type="Pfam" id="PF03466">
    <property type="entry name" value="LysR_substrate"/>
    <property type="match status" value="1"/>
</dbReference>
<dbReference type="InterPro" id="IPR058163">
    <property type="entry name" value="LysR-type_TF_proteobact-type"/>
</dbReference>
<dbReference type="OrthoDB" id="9796526at2"/>
<evidence type="ECO:0000256" key="4">
    <source>
        <dbReference type="ARBA" id="ARBA00023163"/>
    </source>
</evidence>
<dbReference type="GO" id="GO:0003700">
    <property type="term" value="F:DNA-binding transcription factor activity"/>
    <property type="evidence" value="ECO:0007669"/>
    <property type="project" value="InterPro"/>
</dbReference>
<dbReference type="SUPFAM" id="SSF53850">
    <property type="entry name" value="Periplasmic binding protein-like II"/>
    <property type="match status" value="1"/>
</dbReference>
<dbReference type="KEGG" id="pstg:E8M01_09015"/>
<accession>A0A4D7B8K0</accession>
<dbReference type="GO" id="GO:0006351">
    <property type="term" value="P:DNA-templated transcription"/>
    <property type="evidence" value="ECO:0007669"/>
    <property type="project" value="TreeGrafter"/>
</dbReference>
<keyword evidence="3" id="KW-0238">DNA-binding</keyword>
<dbReference type="InterPro" id="IPR005119">
    <property type="entry name" value="LysR_subst-bd"/>
</dbReference>
<evidence type="ECO:0000256" key="1">
    <source>
        <dbReference type="ARBA" id="ARBA00009437"/>
    </source>
</evidence>
<dbReference type="SUPFAM" id="SSF46785">
    <property type="entry name" value="Winged helix' DNA-binding domain"/>
    <property type="match status" value="1"/>
</dbReference>
<comment type="similarity">
    <text evidence="1">Belongs to the LysR transcriptional regulatory family.</text>
</comment>
<evidence type="ECO:0000256" key="3">
    <source>
        <dbReference type="ARBA" id="ARBA00023125"/>
    </source>
</evidence>
<dbReference type="PANTHER" id="PTHR30537:SF3">
    <property type="entry name" value="TRANSCRIPTIONAL REGULATORY PROTEIN"/>
    <property type="match status" value="1"/>
</dbReference>
<sequence length="305" mass="33140">MLHECRMTWDDLELLRRIVDAGTLTQAGKVLGVDQTTAARRLARVERQLGVTLFDRIDGRLVATPALAAAIDHLTVMADAARQSEAALRHTKAELDGRVRVSSIGFVLTGVLAPALGAFHAAHPRITLDFVAETRNASFERREADISLRLARPVGDQAIAKRLGAVRFRLYRAGAGATAGRPVVRYDDDLAHVAEMQALDRLRPRALVALRSGRLDVLAEAAVALGAELMLPELVGDGDARFLRASDEEATAERELFLLVHPDRRRTVSVAAVVQWIEATFRERFARPNGGAPPGRGVTSPACRS</sequence>
<dbReference type="Proteomes" id="UP000298781">
    <property type="component" value="Chromosome"/>
</dbReference>
<dbReference type="Gene3D" id="1.10.10.10">
    <property type="entry name" value="Winged helix-like DNA-binding domain superfamily/Winged helix DNA-binding domain"/>
    <property type="match status" value="1"/>
</dbReference>
<name>A0A4D7B8K0_9HYPH</name>
<dbReference type="Pfam" id="PF00126">
    <property type="entry name" value="HTH_1"/>
    <property type="match status" value="1"/>
</dbReference>